<evidence type="ECO:0000313" key="10">
    <source>
        <dbReference type="EMBL" id="KAF6761163.1"/>
    </source>
</evidence>
<evidence type="ECO:0000256" key="4">
    <source>
        <dbReference type="ARBA" id="ARBA00022982"/>
    </source>
</evidence>
<keyword evidence="5 7" id="KW-1133">Transmembrane helix</keyword>
<reference evidence="10 11" key="1">
    <citation type="submission" date="2020-07" db="EMBL/GenBank/DDBJ databases">
        <title>Comparative genomics of pyrophilous fungi reveals a link between fire events and developmental genes.</title>
        <authorList>
            <consortium name="DOE Joint Genome Institute"/>
            <person name="Steindorff A.S."/>
            <person name="Carver A."/>
            <person name="Calhoun S."/>
            <person name="Stillman K."/>
            <person name="Liu H."/>
            <person name="Lipzen A."/>
            <person name="Pangilinan J."/>
            <person name="Labutti K."/>
            <person name="Bruns T.D."/>
            <person name="Grigoriev I.V."/>
        </authorList>
    </citation>
    <scope>NUCLEOTIDE SEQUENCE [LARGE SCALE GENOMIC DNA]</scope>
    <source>
        <strain evidence="10 11">CBS 144469</strain>
    </source>
</reference>
<proteinExistence type="predicted"/>
<dbReference type="Gene3D" id="1.20.120.1770">
    <property type="match status" value="2"/>
</dbReference>
<comment type="subcellular location">
    <subcellularLocation>
        <location evidence="1">Membrane</location>
    </subcellularLocation>
</comment>
<keyword evidence="2" id="KW-0813">Transport</keyword>
<evidence type="ECO:0000256" key="5">
    <source>
        <dbReference type="ARBA" id="ARBA00022989"/>
    </source>
</evidence>
<feature type="transmembrane region" description="Helical" evidence="7">
    <location>
        <begin position="157"/>
        <end position="178"/>
    </location>
</feature>
<keyword evidence="8" id="KW-0732">Signal</keyword>
<dbReference type="InterPro" id="IPR006593">
    <property type="entry name" value="Cyt_b561/ferric_Rdtase_TM"/>
</dbReference>
<keyword evidence="6 7" id="KW-0472">Membrane</keyword>
<dbReference type="OrthoDB" id="19261at2759"/>
<keyword evidence="11" id="KW-1185">Reference proteome</keyword>
<accession>A0A8H6M9S0</accession>
<dbReference type="CDD" id="cd08760">
    <property type="entry name" value="Cyt_b561_FRRS1_like"/>
    <property type="match status" value="1"/>
</dbReference>
<keyword evidence="3 7" id="KW-0812">Transmembrane</keyword>
<feature type="chain" id="PRO_5034739857" description="Cytochrome b561 domain-containing protein" evidence="8">
    <location>
        <begin position="20"/>
        <end position="307"/>
    </location>
</feature>
<evidence type="ECO:0000313" key="11">
    <source>
        <dbReference type="Proteomes" id="UP000521943"/>
    </source>
</evidence>
<feature type="transmembrane region" description="Helical" evidence="7">
    <location>
        <begin position="245"/>
        <end position="263"/>
    </location>
</feature>
<evidence type="ECO:0000256" key="3">
    <source>
        <dbReference type="ARBA" id="ARBA00022692"/>
    </source>
</evidence>
<dbReference type="PANTHER" id="PTHR47797">
    <property type="entry name" value="DEHYDROGENASE, PUTATIVE (AFU_ORTHOLOGUE AFUA_8G05805)-RELATED"/>
    <property type="match status" value="1"/>
</dbReference>
<dbReference type="Pfam" id="PF03188">
    <property type="entry name" value="Cytochrom_B561"/>
    <property type="match status" value="1"/>
</dbReference>
<evidence type="ECO:0000256" key="8">
    <source>
        <dbReference type="SAM" id="SignalP"/>
    </source>
</evidence>
<feature type="domain" description="Cytochrome b561" evidence="9">
    <location>
        <begin position="159"/>
        <end position="267"/>
    </location>
</feature>
<evidence type="ECO:0000259" key="9">
    <source>
        <dbReference type="SMART" id="SM00665"/>
    </source>
</evidence>
<comment type="caution">
    <text evidence="10">The sequence shown here is derived from an EMBL/GenBank/DDBJ whole genome shotgun (WGS) entry which is preliminary data.</text>
</comment>
<dbReference type="Proteomes" id="UP000521943">
    <property type="component" value="Unassembled WGS sequence"/>
</dbReference>
<evidence type="ECO:0000256" key="7">
    <source>
        <dbReference type="SAM" id="Phobius"/>
    </source>
</evidence>
<dbReference type="SUPFAM" id="SSF49344">
    <property type="entry name" value="CBD9-like"/>
    <property type="match status" value="1"/>
</dbReference>
<evidence type="ECO:0000256" key="6">
    <source>
        <dbReference type="ARBA" id="ARBA00023136"/>
    </source>
</evidence>
<dbReference type="AlphaFoldDB" id="A0A8H6M9S0"/>
<name>A0A8H6M9S0_9AGAR</name>
<evidence type="ECO:0000256" key="2">
    <source>
        <dbReference type="ARBA" id="ARBA00022448"/>
    </source>
</evidence>
<organism evidence="10 11">
    <name type="scientific">Ephemerocybe angulata</name>
    <dbReference type="NCBI Taxonomy" id="980116"/>
    <lineage>
        <taxon>Eukaryota</taxon>
        <taxon>Fungi</taxon>
        <taxon>Dikarya</taxon>
        <taxon>Basidiomycota</taxon>
        <taxon>Agaricomycotina</taxon>
        <taxon>Agaricomycetes</taxon>
        <taxon>Agaricomycetidae</taxon>
        <taxon>Agaricales</taxon>
        <taxon>Agaricineae</taxon>
        <taxon>Psathyrellaceae</taxon>
        <taxon>Ephemerocybe</taxon>
    </lineage>
</organism>
<sequence length="307" mass="32723">MKAFTGLAVALTLARCALATMGFGSSMVNTPMVIMWANQDGTVTFDEVEPSVVASPPRTASALQSASVTTGSNPKFVYTIPANSDTKQTIIYAFGTTNPGSTASNARLLEHIAQGTMTLDLTKVDTSGTGTGTGTGTGGGVGGSSSLGPLTDTQKMIVAHGIIATLGFVLFLPIGALVPRYLRTFVGGRTWFKLHWILQFLLGGITIVVGRVGIVLFVLYFAQIGLGAVIHWVKPRAPRARPPQNYIHAILGILIIALALFQVRTGYRTEWPSITGRDEVLPIAYFAGMVFLKKQYAQERKTRESTG</sequence>
<feature type="signal peptide" evidence="8">
    <location>
        <begin position="1"/>
        <end position="19"/>
    </location>
</feature>
<feature type="transmembrane region" description="Helical" evidence="7">
    <location>
        <begin position="214"/>
        <end position="233"/>
    </location>
</feature>
<dbReference type="PANTHER" id="PTHR47797:SF3">
    <property type="entry name" value="CYTOCHROME B561 DOMAIN-CONTAINING PROTEIN"/>
    <property type="match status" value="1"/>
</dbReference>
<evidence type="ECO:0000256" key="1">
    <source>
        <dbReference type="ARBA" id="ARBA00004370"/>
    </source>
</evidence>
<dbReference type="SMART" id="SM00665">
    <property type="entry name" value="B561"/>
    <property type="match status" value="1"/>
</dbReference>
<keyword evidence="4" id="KW-0249">Electron transport</keyword>
<dbReference type="GO" id="GO:0016020">
    <property type="term" value="C:membrane"/>
    <property type="evidence" value="ECO:0007669"/>
    <property type="project" value="UniProtKB-SubCell"/>
</dbReference>
<dbReference type="Gene3D" id="2.60.40.1210">
    <property type="entry name" value="Cellobiose dehydrogenase, cytochrome domain"/>
    <property type="match status" value="1"/>
</dbReference>
<protein>
    <recommendedName>
        <fullName evidence="9">Cytochrome b561 domain-containing protein</fullName>
    </recommendedName>
</protein>
<gene>
    <name evidence="10" type="ORF">DFP72DRAFT_987962</name>
</gene>
<dbReference type="EMBL" id="JACGCI010000010">
    <property type="protein sequence ID" value="KAF6761163.1"/>
    <property type="molecule type" value="Genomic_DNA"/>
</dbReference>
<feature type="transmembrane region" description="Helical" evidence="7">
    <location>
        <begin position="190"/>
        <end position="208"/>
    </location>
</feature>